<dbReference type="GeneID" id="118406298"/>
<dbReference type="KEGG" id="bfo:118406298"/>
<dbReference type="Proteomes" id="UP000001554">
    <property type="component" value="Chromosome 19"/>
</dbReference>
<gene>
    <name evidence="2" type="primary">LOC118406298</name>
</gene>
<evidence type="ECO:0000313" key="1">
    <source>
        <dbReference type="Proteomes" id="UP000001554"/>
    </source>
</evidence>
<sequence length="240" mass="26964">MDPTGETGESRKAFKGAPPPLPIVVEILAQVRPSVKYPKQMKSYASAREKLVTLDLTTVTDEILELLEQVKPEIKTMEDLLDTAEAIEQIEKFKGVNVTGIRIGSLVFYLQCTDLGGLGELWFMYKNGKLNDLLVSSLVSEETVQQLCAESISVKTTINIQDFRKALVYLLTTSTANGQHTPRLPQEYPLYHPHIHNRSNVLDVLHLDDTKLTRSTVDLTENRQHHLRTKLSQLKIAGTK</sequence>
<dbReference type="RefSeq" id="XP_035662122.1">
    <property type="nucleotide sequence ID" value="XM_035806229.1"/>
</dbReference>
<keyword evidence="1" id="KW-1185">Reference proteome</keyword>
<name>A0A9J7KJR9_BRAFL</name>
<accession>A0A9J7KJR9</accession>
<reference evidence="1" key="1">
    <citation type="journal article" date="2020" name="Nat. Ecol. Evol.">
        <title>Deeply conserved synteny resolves early events in vertebrate evolution.</title>
        <authorList>
            <person name="Simakov O."/>
            <person name="Marletaz F."/>
            <person name="Yue J.X."/>
            <person name="O'Connell B."/>
            <person name="Jenkins J."/>
            <person name="Brandt A."/>
            <person name="Calef R."/>
            <person name="Tung C.H."/>
            <person name="Huang T.K."/>
            <person name="Schmutz J."/>
            <person name="Satoh N."/>
            <person name="Yu J.K."/>
            <person name="Putnam N.H."/>
            <person name="Green R.E."/>
            <person name="Rokhsar D.S."/>
        </authorList>
    </citation>
    <scope>NUCLEOTIDE SEQUENCE [LARGE SCALE GENOMIC DNA]</scope>
    <source>
        <strain evidence="1">S238N-H82</strain>
    </source>
</reference>
<reference evidence="2" key="2">
    <citation type="submission" date="2025-08" db="UniProtKB">
        <authorList>
            <consortium name="RefSeq"/>
        </authorList>
    </citation>
    <scope>IDENTIFICATION</scope>
    <source>
        <strain evidence="2">S238N-H82</strain>
        <tissue evidence="2">Testes</tissue>
    </source>
</reference>
<evidence type="ECO:0000313" key="2">
    <source>
        <dbReference type="RefSeq" id="XP_035662122.1"/>
    </source>
</evidence>
<proteinExistence type="predicted"/>
<protein>
    <submittedName>
        <fullName evidence="2">Uncharacterized protein LOC118406298</fullName>
    </submittedName>
</protein>
<dbReference type="OMA" id="ADETFHM"/>
<dbReference type="AlphaFoldDB" id="A0A9J7KJR9"/>
<organism evidence="1 2">
    <name type="scientific">Branchiostoma floridae</name>
    <name type="common">Florida lancelet</name>
    <name type="synonym">Amphioxus</name>
    <dbReference type="NCBI Taxonomy" id="7739"/>
    <lineage>
        <taxon>Eukaryota</taxon>
        <taxon>Metazoa</taxon>
        <taxon>Chordata</taxon>
        <taxon>Cephalochordata</taxon>
        <taxon>Leptocardii</taxon>
        <taxon>Amphioxiformes</taxon>
        <taxon>Branchiostomatidae</taxon>
        <taxon>Branchiostoma</taxon>
    </lineage>
</organism>